<feature type="transmembrane region" description="Helical" evidence="1">
    <location>
        <begin position="45"/>
        <end position="66"/>
    </location>
</feature>
<evidence type="ECO:0000313" key="3">
    <source>
        <dbReference type="Proteomes" id="UP000184028"/>
    </source>
</evidence>
<reference evidence="3" key="1">
    <citation type="submission" date="2016-11" db="EMBL/GenBank/DDBJ databases">
        <authorList>
            <person name="Varghese N."/>
            <person name="Submissions S."/>
        </authorList>
    </citation>
    <scope>NUCLEOTIDE SEQUENCE [LARGE SCALE GENOMIC DNA]</scope>
    <source>
        <strain evidence="3">DSM 24724</strain>
    </source>
</reference>
<dbReference type="Proteomes" id="UP000184028">
    <property type="component" value="Unassembled WGS sequence"/>
</dbReference>
<keyword evidence="1" id="KW-1133">Transmembrane helix</keyword>
<protein>
    <submittedName>
        <fullName evidence="2">Uncharacterized protein</fullName>
    </submittedName>
</protein>
<proteinExistence type="predicted"/>
<gene>
    <name evidence="2" type="ORF">SAMN05444484_102249</name>
</gene>
<accession>A0A1M7CPP5</accession>
<keyword evidence="1" id="KW-0812">Transmembrane</keyword>
<dbReference type="AlphaFoldDB" id="A0A1M7CPP5"/>
<keyword evidence="3" id="KW-1185">Reference proteome</keyword>
<name>A0A1M7CPP5_9FLAO</name>
<keyword evidence="1" id="KW-0472">Membrane</keyword>
<organism evidence="2 3">
    <name type="scientific">Flavobacterium chilense</name>
    <dbReference type="NCBI Taxonomy" id="946677"/>
    <lineage>
        <taxon>Bacteria</taxon>
        <taxon>Pseudomonadati</taxon>
        <taxon>Bacteroidota</taxon>
        <taxon>Flavobacteriia</taxon>
        <taxon>Flavobacteriales</taxon>
        <taxon>Flavobacteriaceae</taxon>
        <taxon>Flavobacterium</taxon>
    </lineage>
</organism>
<dbReference type="EMBL" id="FRBT01000002">
    <property type="protein sequence ID" value="SHL69248.1"/>
    <property type="molecule type" value="Genomic_DNA"/>
</dbReference>
<sequence length="170" mass="19838">MSLNFTKLVVCSRLIDLYLLKTHFVKLHLIVNTFKTLNIMEMHHYLRLTFILLFVITALICGYFIIKAGKNRKAPKLLSKEEYNSSTAKEIKEVSISDSFFNIWPYVSELKAAKILSKKIKESELVHKVYRNSAEDREYILLATEKENQFVEVVVDKNKKKVLGYLFLSL</sequence>
<evidence type="ECO:0000313" key="2">
    <source>
        <dbReference type="EMBL" id="SHL69248.1"/>
    </source>
</evidence>
<evidence type="ECO:0000256" key="1">
    <source>
        <dbReference type="SAM" id="Phobius"/>
    </source>
</evidence>